<keyword evidence="11" id="KW-1185">Reference proteome</keyword>
<feature type="domain" description="RNA polymerase sigma-70 region 2" evidence="8">
    <location>
        <begin position="21"/>
        <end position="85"/>
    </location>
</feature>
<dbReference type="CDD" id="cd06171">
    <property type="entry name" value="Sigma70_r4"/>
    <property type="match status" value="1"/>
</dbReference>
<dbReference type="InterPro" id="IPR032710">
    <property type="entry name" value="NTF2-like_dom_sf"/>
</dbReference>
<dbReference type="InterPro" id="IPR013324">
    <property type="entry name" value="RNA_pol_sigma_r3/r4-like"/>
</dbReference>
<organism evidence="10 11">
    <name type="scientific">Streptacidiphilus alkalitolerans</name>
    <dbReference type="NCBI Taxonomy" id="3342712"/>
    <lineage>
        <taxon>Bacteria</taxon>
        <taxon>Bacillati</taxon>
        <taxon>Actinomycetota</taxon>
        <taxon>Actinomycetes</taxon>
        <taxon>Kitasatosporales</taxon>
        <taxon>Streptomycetaceae</taxon>
        <taxon>Streptacidiphilus</taxon>
    </lineage>
</organism>
<dbReference type="InterPro" id="IPR036388">
    <property type="entry name" value="WH-like_DNA-bd_sf"/>
</dbReference>
<dbReference type="InterPro" id="IPR013325">
    <property type="entry name" value="RNA_pol_sigma_r2"/>
</dbReference>
<dbReference type="InterPro" id="IPR039425">
    <property type="entry name" value="RNA_pol_sigma-70-like"/>
</dbReference>
<dbReference type="EMBL" id="JBHEZX010000002">
    <property type="protein sequence ID" value="MFC1408632.1"/>
    <property type="molecule type" value="Genomic_DNA"/>
</dbReference>
<dbReference type="Gene3D" id="1.10.1740.10">
    <property type="match status" value="1"/>
</dbReference>
<evidence type="ECO:0000256" key="1">
    <source>
        <dbReference type="ARBA" id="ARBA00010641"/>
    </source>
</evidence>
<keyword evidence="4 7" id="KW-0731">Sigma factor</keyword>
<evidence type="ECO:0000256" key="4">
    <source>
        <dbReference type="ARBA" id="ARBA00023082"/>
    </source>
</evidence>
<dbReference type="NCBIfam" id="TIGR02960">
    <property type="entry name" value="SigX5"/>
    <property type="match status" value="1"/>
</dbReference>
<dbReference type="NCBIfam" id="TIGR02937">
    <property type="entry name" value="sigma70-ECF"/>
    <property type="match status" value="1"/>
</dbReference>
<evidence type="ECO:0000259" key="8">
    <source>
        <dbReference type="Pfam" id="PF04542"/>
    </source>
</evidence>
<evidence type="ECO:0000256" key="2">
    <source>
        <dbReference type="ARBA" id="ARBA00011344"/>
    </source>
</evidence>
<evidence type="ECO:0000256" key="5">
    <source>
        <dbReference type="ARBA" id="ARBA00023125"/>
    </source>
</evidence>
<dbReference type="PROSITE" id="PS01063">
    <property type="entry name" value="SIGMA70_ECF"/>
    <property type="match status" value="1"/>
</dbReference>
<reference evidence="10 11" key="1">
    <citation type="submission" date="2024-09" db="EMBL/GenBank/DDBJ databases">
        <authorList>
            <person name="Lee S.D."/>
        </authorList>
    </citation>
    <scope>NUCLEOTIDE SEQUENCE [LARGE SCALE GENOMIC DNA]</scope>
    <source>
        <strain evidence="10 11">N1-1</strain>
    </source>
</reference>
<feature type="domain" description="RNA polymerase sigma factor 70 region 4 type 2" evidence="9">
    <location>
        <begin position="140"/>
        <end position="192"/>
    </location>
</feature>
<dbReference type="SUPFAM" id="SSF54427">
    <property type="entry name" value="NTF2-like"/>
    <property type="match status" value="1"/>
</dbReference>
<dbReference type="Proteomes" id="UP001592582">
    <property type="component" value="Unassembled WGS sequence"/>
</dbReference>
<dbReference type="InterPro" id="IPR000838">
    <property type="entry name" value="RNA_pol_sigma70_ECF_CS"/>
</dbReference>
<evidence type="ECO:0000256" key="7">
    <source>
        <dbReference type="RuleBase" id="RU000716"/>
    </source>
</evidence>
<evidence type="ECO:0000256" key="6">
    <source>
        <dbReference type="ARBA" id="ARBA00023163"/>
    </source>
</evidence>
<keyword evidence="5 7" id="KW-0238">DNA-binding</keyword>
<dbReference type="Gene3D" id="3.10.450.50">
    <property type="match status" value="1"/>
</dbReference>
<dbReference type="PANTHER" id="PTHR43133:SF65">
    <property type="entry name" value="ECF RNA POLYMERASE SIGMA FACTOR SIGG"/>
    <property type="match status" value="1"/>
</dbReference>
<dbReference type="InterPro" id="IPR014284">
    <property type="entry name" value="RNA_pol_sigma-70_dom"/>
</dbReference>
<dbReference type="SUPFAM" id="SSF88659">
    <property type="entry name" value="Sigma3 and sigma4 domains of RNA polymerase sigma factors"/>
    <property type="match status" value="1"/>
</dbReference>
<comment type="caution">
    <text evidence="10">The sequence shown here is derived from an EMBL/GenBank/DDBJ whole genome shotgun (WGS) entry which is preliminary data.</text>
</comment>
<keyword evidence="3 7" id="KW-0805">Transcription regulation</keyword>
<comment type="subunit">
    <text evidence="2">Interacts transiently with the RNA polymerase catalytic core formed by RpoA, RpoB, RpoC and RpoZ (2 alpha, 1 beta, 1 beta' and 1 omega subunit) to form the RNA polymerase holoenzyme that can initiate transcription.</text>
</comment>
<evidence type="ECO:0000256" key="3">
    <source>
        <dbReference type="ARBA" id="ARBA00023015"/>
    </source>
</evidence>
<dbReference type="Gene3D" id="1.10.10.10">
    <property type="entry name" value="Winged helix-like DNA-binding domain superfamily/Winged helix DNA-binding domain"/>
    <property type="match status" value="1"/>
</dbReference>
<dbReference type="InterPro" id="IPR007627">
    <property type="entry name" value="RNA_pol_sigma70_r2"/>
</dbReference>
<dbReference type="RefSeq" id="WP_380502832.1">
    <property type="nucleotide sequence ID" value="NZ_JBHEZX010000002.1"/>
</dbReference>
<sequence>MRTRQGAVLSDDGTFAGETEPYRRELLAHCYRLLGSVQDAEDLVQETYLRAWRGYSAFEGRSSIRTWLYRIATNACLTALEHHSRRVLPCGLGGPESDTGAAQQPAEADTAWLQPLPDALVTPGSEDPASIVVERESLRLALVACWQYLPARQRAVLILRDVLAFPAAEVATMLDTTTEAVKSTLQRARARLRQLDGAADSGPEGSGFLGIAEPAARAMLDQYIDAFQNADTQLLEKLLCEQVTLEATPLRTWFAGRATCLPFLGTHVLGAPGDWRMLPTSANGQPAAIGYRREQDGVHRAYGVVVLTVRPAGVVGVVSFGDPGLVPAFGFPLTLTLPGRSGSPAAPPS</sequence>
<gene>
    <name evidence="10" type="ORF">ACEZDG_04990</name>
</gene>
<dbReference type="Pfam" id="PF04542">
    <property type="entry name" value="Sigma70_r2"/>
    <property type="match status" value="1"/>
</dbReference>
<proteinExistence type="inferred from homology"/>
<protein>
    <recommendedName>
        <fullName evidence="7">RNA polymerase sigma factor</fullName>
    </recommendedName>
</protein>
<dbReference type="InterPro" id="IPR013249">
    <property type="entry name" value="RNA_pol_sigma70_r4_t2"/>
</dbReference>
<dbReference type="PANTHER" id="PTHR43133">
    <property type="entry name" value="RNA POLYMERASE ECF-TYPE SIGMA FACTO"/>
    <property type="match status" value="1"/>
</dbReference>
<accession>A0ABV6V4J5</accession>
<name>A0ABV6V4J5_9ACTN</name>
<evidence type="ECO:0000313" key="10">
    <source>
        <dbReference type="EMBL" id="MFC1408632.1"/>
    </source>
</evidence>
<comment type="similarity">
    <text evidence="1 7">Belongs to the sigma-70 factor family. ECF subfamily.</text>
</comment>
<evidence type="ECO:0000259" key="9">
    <source>
        <dbReference type="Pfam" id="PF08281"/>
    </source>
</evidence>
<dbReference type="NCBIfam" id="NF006089">
    <property type="entry name" value="PRK08241.1"/>
    <property type="match status" value="1"/>
</dbReference>
<keyword evidence="6 7" id="KW-0804">Transcription</keyword>
<evidence type="ECO:0000313" key="11">
    <source>
        <dbReference type="Proteomes" id="UP001592582"/>
    </source>
</evidence>
<dbReference type="SUPFAM" id="SSF88946">
    <property type="entry name" value="Sigma2 domain of RNA polymerase sigma factors"/>
    <property type="match status" value="1"/>
</dbReference>
<dbReference type="Pfam" id="PF08281">
    <property type="entry name" value="Sigma70_r4_2"/>
    <property type="match status" value="1"/>
</dbReference>
<dbReference type="InterPro" id="IPR014305">
    <property type="entry name" value="RNA_pol_sigma-G_actinobac"/>
</dbReference>